<dbReference type="AlphaFoldDB" id="A0A386AX82"/>
<keyword evidence="1" id="KW-0934">Plastid</keyword>
<evidence type="ECO:0000313" key="1">
    <source>
        <dbReference type="EMBL" id="AYC63965.1"/>
    </source>
</evidence>
<reference evidence="1" key="1">
    <citation type="submission" date="2018-07" db="EMBL/GenBank/DDBJ databases">
        <authorList>
            <person name="Quirk P.G."/>
            <person name="Krulwich T.A."/>
        </authorList>
    </citation>
    <scope>NUCLEOTIDE SEQUENCE</scope>
</reference>
<protein>
    <submittedName>
        <fullName evidence="1">Uncharacterized protein</fullName>
    </submittedName>
</protein>
<sequence length="105" mass="11788">MVSWYRNRYCSINTNWNFFLWFVCWLRFITLNTLPIDISLTPIPGLPLAHARPVGRPVGTQTPLSLPCTVVWASAPSCAASAGRPVGTAFGHRSIKIDRVLKKYQ</sequence>
<name>A0A386AX82_9CHLO</name>
<proteinExistence type="predicted"/>
<geneLocation type="chloroplast" evidence="1"/>
<dbReference type="EMBL" id="MH591085">
    <property type="protein sequence ID" value="AYC63965.1"/>
    <property type="molecule type" value="Genomic_DNA"/>
</dbReference>
<keyword evidence="1" id="KW-0150">Chloroplast</keyword>
<reference evidence="1" key="2">
    <citation type="journal article" date="2019" name="Mol. Phylogenet. Evol.">
        <title>Reassessment of the classification of bryopsidales (chlorophyta) based on chloroplast phylogenomic analyses.</title>
        <authorList>
            <person name="Cremen M.C."/>
            <person name="Leliaert F."/>
            <person name="West J."/>
            <person name="Lam D.W."/>
            <person name="Shimada S."/>
            <person name="Lopez-Bautista J.M."/>
            <person name="Verbruggen H."/>
        </authorList>
    </citation>
    <scope>NUCLEOTIDE SEQUENCE</scope>
</reference>
<accession>A0A386AX82</accession>
<organism evidence="1">
    <name type="scientific">Flabellia petiolata</name>
    <dbReference type="NCBI Taxonomy" id="189428"/>
    <lineage>
        <taxon>Eukaryota</taxon>
        <taxon>Viridiplantae</taxon>
        <taxon>Chlorophyta</taxon>
        <taxon>core chlorophytes</taxon>
        <taxon>Ulvophyceae</taxon>
        <taxon>TCBD clade</taxon>
        <taxon>Bryopsidales</taxon>
        <taxon>Halimedineae</taxon>
        <taxon>Halimedaceae</taxon>
        <taxon>Udoteae</taxon>
        <taxon>Flabellia</taxon>
    </lineage>
</organism>
<gene>
    <name evidence="1" type="primary">orf105</name>
</gene>